<feature type="transmembrane region" description="Helical" evidence="7">
    <location>
        <begin position="308"/>
        <end position="332"/>
    </location>
</feature>
<feature type="transmembrane region" description="Helical" evidence="7">
    <location>
        <begin position="424"/>
        <end position="446"/>
    </location>
</feature>
<keyword evidence="2 7" id="KW-0813">Transport</keyword>
<feature type="region of interest" description="Disordered" evidence="8">
    <location>
        <begin position="1"/>
        <end position="34"/>
    </location>
</feature>
<evidence type="ECO:0000256" key="6">
    <source>
        <dbReference type="ARBA" id="ARBA00023136"/>
    </source>
</evidence>
<dbReference type="NCBIfam" id="TIGR01197">
    <property type="entry name" value="nramp"/>
    <property type="match status" value="1"/>
</dbReference>
<feature type="transmembrane region" description="Helical" evidence="7">
    <location>
        <begin position="267"/>
        <end position="296"/>
    </location>
</feature>
<accession>A0A560ERC3</accession>
<dbReference type="AlphaFoldDB" id="A0A560ERC3"/>
<reference evidence="9 10" key="1">
    <citation type="submission" date="2019-06" db="EMBL/GenBank/DDBJ databases">
        <title>Genomic Encyclopedia of Type Strains, Phase IV (KMG-V): Genome sequencing to study the core and pangenomes of soil and plant-associated prokaryotes.</title>
        <authorList>
            <person name="Whitman W."/>
        </authorList>
    </citation>
    <scope>NUCLEOTIDE SEQUENCE [LARGE SCALE GENOMIC DNA]</scope>
    <source>
        <strain evidence="9 10">BR 11880</strain>
    </source>
</reference>
<dbReference type="HAMAP" id="MF_00221">
    <property type="entry name" value="NRAMP"/>
    <property type="match status" value="1"/>
</dbReference>
<dbReference type="PANTHER" id="PTHR11706:SF33">
    <property type="entry name" value="NATURAL RESISTANCE-ASSOCIATED MACROPHAGE PROTEIN 2"/>
    <property type="match status" value="1"/>
</dbReference>
<dbReference type="GO" id="GO:0005384">
    <property type="term" value="F:manganese ion transmembrane transporter activity"/>
    <property type="evidence" value="ECO:0007669"/>
    <property type="project" value="TreeGrafter"/>
</dbReference>
<evidence type="ECO:0000256" key="2">
    <source>
        <dbReference type="ARBA" id="ARBA00022448"/>
    </source>
</evidence>
<evidence type="ECO:0000313" key="10">
    <source>
        <dbReference type="Proteomes" id="UP000319859"/>
    </source>
</evidence>
<feature type="transmembrane region" description="Helical" evidence="7">
    <location>
        <begin position="124"/>
        <end position="147"/>
    </location>
</feature>
<evidence type="ECO:0000256" key="1">
    <source>
        <dbReference type="ARBA" id="ARBA00004141"/>
    </source>
</evidence>
<comment type="subcellular location">
    <subcellularLocation>
        <location evidence="7">Cell membrane</location>
        <topology evidence="7">Multi-pass membrane protein</topology>
    </subcellularLocation>
    <subcellularLocation>
        <location evidence="1">Membrane</location>
        <topology evidence="1">Multi-pass membrane protein</topology>
    </subcellularLocation>
</comment>
<comment type="caution">
    <text evidence="9">The sequence shown here is derived from an EMBL/GenBank/DDBJ whole genome shotgun (WGS) entry which is preliminary data.</text>
</comment>
<keyword evidence="7" id="KW-0406">Ion transport</keyword>
<feature type="transmembrane region" description="Helical" evidence="7">
    <location>
        <begin position="186"/>
        <end position="208"/>
    </location>
</feature>
<keyword evidence="3 7" id="KW-0812">Transmembrane</keyword>
<dbReference type="GO" id="GO:0005886">
    <property type="term" value="C:plasma membrane"/>
    <property type="evidence" value="ECO:0007669"/>
    <property type="project" value="UniProtKB-SubCell"/>
</dbReference>
<dbReference type="GO" id="GO:0015086">
    <property type="term" value="F:cadmium ion transmembrane transporter activity"/>
    <property type="evidence" value="ECO:0007669"/>
    <property type="project" value="TreeGrafter"/>
</dbReference>
<dbReference type="GO" id="GO:0015293">
    <property type="term" value="F:symporter activity"/>
    <property type="evidence" value="ECO:0007669"/>
    <property type="project" value="UniProtKB-UniRule"/>
</dbReference>
<dbReference type="NCBIfam" id="NF037982">
    <property type="entry name" value="Nramp_1"/>
    <property type="match status" value="1"/>
</dbReference>
<proteinExistence type="inferred from homology"/>
<feature type="transmembrane region" description="Helical" evidence="7">
    <location>
        <begin position="228"/>
        <end position="246"/>
    </location>
</feature>
<evidence type="ECO:0000256" key="3">
    <source>
        <dbReference type="ARBA" id="ARBA00022692"/>
    </source>
</evidence>
<keyword evidence="4 7" id="KW-0769">Symport</keyword>
<dbReference type="InterPro" id="IPR001046">
    <property type="entry name" value="NRAMP_fam"/>
</dbReference>
<feature type="transmembrane region" description="Helical" evidence="7">
    <location>
        <begin position="387"/>
        <end position="412"/>
    </location>
</feature>
<dbReference type="EMBL" id="VITN01000027">
    <property type="protein sequence ID" value="TWB11914.1"/>
    <property type="molecule type" value="Genomic_DNA"/>
</dbReference>
<keyword evidence="5 7" id="KW-1133">Transmembrane helix</keyword>
<dbReference type="GO" id="GO:0034755">
    <property type="term" value="P:iron ion transmembrane transport"/>
    <property type="evidence" value="ECO:0007669"/>
    <property type="project" value="TreeGrafter"/>
</dbReference>
<dbReference type="PRINTS" id="PR00447">
    <property type="entry name" value="NATRESASSCMP"/>
</dbReference>
<comment type="similarity">
    <text evidence="7">Belongs to the NRAMP family.</text>
</comment>
<sequence>MAGPDQSQDQKRRRMQSAVDASKDKWPGPSAEPTAGVPVSGGFWRKLLAFSGPGYLVAVGYMDPGNWATDIAGGSRFGYALLSVVLLSSLMAMLLQALSVRLGIASGRDLAQLCRERYGPRTAVLLWILCEIAIIACDIAEVIGSAIALKLLFGLPLIVGALITAFDSLLILALQNRGVRRLEAFILGLITLIGLCFLAEVALSRPGVGAVLAGFVPTADLLGDPAKLYVAVGILGATVMPHNLYLHSAVVRTRAFAQDEDGRREAIRFATLDSTVALFIAFFINAGILILAAAAFHGQALVEDIEEAYRLLAPMLGAPLASLLFAVALLAAGQNSTVTATLAGQVVMEGFVSLRLKPVWRRLITRLLALVPTLLVLVIAGDSAATTLLIFTQVVLSLQLPFAVIPLVRFCGDRGVMGRLVAPRWLLAPAWAVAGVIVILNGVLIVQTVTG</sequence>
<protein>
    <recommendedName>
        <fullName evidence="7">Divalent metal cation transporter MntH</fullName>
    </recommendedName>
</protein>
<evidence type="ECO:0000256" key="4">
    <source>
        <dbReference type="ARBA" id="ARBA00022847"/>
    </source>
</evidence>
<evidence type="ECO:0000256" key="5">
    <source>
        <dbReference type="ARBA" id="ARBA00022989"/>
    </source>
</evidence>
<gene>
    <name evidence="7" type="primary">mntH</name>
    <name evidence="9" type="ORF">FBZ89_12748</name>
</gene>
<dbReference type="PANTHER" id="PTHR11706">
    <property type="entry name" value="SOLUTE CARRIER PROTEIN FAMILY 11 MEMBER"/>
    <property type="match status" value="1"/>
</dbReference>
<dbReference type="Proteomes" id="UP000319859">
    <property type="component" value="Unassembled WGS sequence"/>
</dbReference>
<feature type="transmembrane region" description="Helical" evidence="7">
    <location>
        <begin position="77"/>
        <end position="104"/>
    </location>
</feature>
<evidence type="ECO:0000256" key="8">
    <source>
        <dbReference type="SAM" id="MobiDB-lite"/>
    </source>
</evidence>
<dbReference type="OrthoDB" id="9787548at2"/>
<dbReference type="GO" id="GO:0046872">
    <property type="term" value="F:metal ion binding"/>
    <property type="evidence" value="ECO:0007669"/>
    <property type="project" value="UniProtKB-UniRule"/>
</dbReference>
<name>A0A560ERC3_9PROT</name>
<dbReference type="Pfam" id="PF01566">
    <property type="entry name" value="Nramp"/>
    <property type="match status" value="1"/>
</dbReference>
<feature type="transmembrane region" description="Helical" evidence="7">
    <location>
        <begin position="363"/>
        <end position="381"/>
    </location>
</feature>
<keyword evidence="7" id="KW-1003">Cell membrane</keyword>
<feature type="transmembrane region" description="Helical" evidence="7">
    <location>
        <begin position="153"/>
        <end position="174"/>
    </location>
</feature>
<dbReference type="NCBIfam" id="NF001923">
    <property type="entry name" value="PRK00701.1"/>
    <property type="match status" value="1"/>
</dbReference>
<comment type="function">
    <text evidence="7">H(+)-stimulated, divalent metal cation uptake system.</text>
</comment>
<evidence type="ECO:0000313" key="9">
    <source>
        <dbReference type="EMBL" id="TWB11914.1"/>
    </source>
</evidence>
<organism evidence="9 10">
    <name type="scientific">Nitrospirillum amazonense</name>
    <dbReference type="NCBI Taxonomy" id="28077"/>
    <lineage>
        <taxon>Bacteria</taxon>
        <taxon>Pseudomonadati</taxon>
        <taxon>Pseudomonadota</taxon>
        <taxon>Alphaproteobacteria</taxon>
        <taxon>Rhodospirillales</taxon>
        <taxon>Azospirillaceae</taxon>
        <taxon>Nitrospirillum</taxon>
    </lineage>
</organism>
<keyword evidence="6 7" id="KW-0472">Membrane</keyword>
<evidence type="ECO:0000256" key="7">
    <source>
        <dbReference type="HAMAP-Rule" id="MF_00221"/>
    </source>
</evidence>